<reference evidence="5" key="1">
    <citation type="journal article" date="2023" name="Mol. Biol. Evol.">
        <title>Third-Generation Sequencing Reveals the Adaptive Role of the Epigenome in Three Deep-Sea Polychaetes.</title>
        <authorList>
            <person name="Perez M."/>
            <person name="Aroh O."/>
            <person name="Sun Y."/>
            <person name="Lan Y."/>
            <person name="Juniper S.K."/>
            <person name="Young C.R."/>
            <person name="Angers B."/>
            <person name="Qian P.Y."/>
        </authorList>
    </citation>
    <scope>NUCLEOTIDE SEQUENCE</scope>
    <source>
        <strain evidence="5">P08H-3</strain>
    </source>
</reference>
<sequence length="189" mass="21471">MAAVRVLEFCIPAIDQSVVIFLSAHPSEYLKLVEQCMEFACELMDLCRGTQEVEAVLSDCAEGNGSRDPLARLKMAMEYEEKKFVAHPNCQQHLTTIWFGPEMGFMQSLDLWKKMLMWIFIIPFVPFVCLIYIISPNSKVSHAERTAARLGGVGESHGRVQWVADQVKDLIPIKDESHSSSIVFSLYRR</sequence>
<dbReference type="EMBL" id="JAODUP010000179">
    <property type="protein sequence ID" value="KAK2157983.1"/>
    <property type="molecule type" value="Genomic_DNA"/>
</dbReference>
<dbReference type="GO" id="GO:0051480">
    <property type="term" value="P:regulation of cytosolic calcium ion concentration"/>
    <property type="evidence" value="ECO:0007669"/>
    <property type="project" value="TreeGrafter"/>
</dbReference>
<protein>
    <submittedName>
        <fullName evidence="5">Uncharacterized protein</fullName>
    </submittedName>
</protein>
<gene>
    <name evidence="5" type="ORF">LSH36_179g00032</name>
</gene>
<evidence type="ECO:0000313" key="5">
    <source>
        <dbReference type="EMBL" id="KAK2157983.1"/>
    </source>
</evidence>
<feature type="transmembrane region" description="Helical" evidence="4">
    <location>
        <begin position="115"/>
        <end position="135"/>
    </location>
</feature>
<organism evidence="5 6">
    <name type="scientific">Paralvinella palmiformis</name>
    <dbReference type="NCBI Taxonomy" id="53620"/>
    <lineage>
        <taxon>Eukaryota</taxon>
        <taxon>Metazoa</taxon>
        <taxon>Spiralia</taxon>
        <taxon>Lophotrochozoa</taxon>
        <taxon>Annelida</taxon>
        <taxon>Polychaeta</taxon>
        <taxon>Sedentaria</taxon>
        <taxon>Canalipalpata</taxon>
        <taxon>Terebellida</taxon>
        <taxon>Terebelliformia</taxon>
        <taxon>Alvinellidae</taxon>
        <taxon>Paralvinella</taxon>
    </lineage>
</organism>
<dbReference type="PANTHER" id="PTHR10117:SF54">
    <property type="entry name" value="TRANSIENT RECEPTOR POTENTIAL-GAMMA PROTEIN"/>
    <property type="match status" value="1"/>
</dbReference>
<evidence type="ECO:0000256" key="3">
    <source>
        <dbReference type="ARBA" id="ARBA00023303"/>
    </source>
</evidence>
<keyword evidence="3" id="KW-0407">Ion channel</keyword>
<proteinExistence type="predicted"/>
<dbReference type="GO" id="GO:0070679">
    <property type="term" value="F:inositol 1,4,5 trisphosphate binding"/>
    <property type="evidence" value="ECO:0007669"/>
    <property type="project" value="TreeGrafter"/>
</dbReference>
<dbReference type="PANTHER" id="PTHR10117">
    <property type="entry name" value="TRANSIENT RECEPTOR POTENTIAL CHANNEL"/>
    <property type="match status" value="1"/>
</dbReference>
<keyword evidence="4" id="KW-0472">Membrane</keyword>
<keyword evidence="4" id="KW-0812">Transmembrane</keyword>
<dbReference type="InterPro" id="IPR002153">
    <property type="entry name" value="TRPC_channel"/>
</dbReference>
<keyword evidence="4" id="KW-1133">Transmembrane helix</keyword>
<evidence type="ECO:0000313" key="6">
    <source>
        <dbReference type="Proteomes" id="UP001208570"/>
    </source>
</evidence>
<dbReference type="AlphaFoldDB" id="A0AAD9JRF1"/>
<evidence type="ECO:0000256" key="4">
    <source>
        <dbReference type="SAM" id="Phobius"/>
    </source>
</evidence>
<comment type="caution">
    <text evidence="5">The sequence shown here is derived from an EMBL/GenBank/DDBJ whole genome shotgun (WGS) entry which is preliminary data.</text>
</comment>
<dbReference type="GO" id="GO:0015279">
    <property type="term" value="F:store-operated calcium channel activity"/>
    <property type="evidence" value="ECO:0007669"/>
    <property type="project" value="TreeGrafter"/>
</dbReference>
<keyword evidence="6" id="KW-1185">Reference proteome</keyword>
<name>A0AAD9JRF1_9ANNE</name>
<evidence type="ECO:0000256" key="1">
    <source>
        <dbReference type="ARBA" id="ARBA00022448"/>
    </source>
</evidence>
<dbReference type="Proteomes" id="UP001208570">
    <property type="component" value="Unassembled WGS sequence"/>
</dbReference>
<accession>A0AAD9JRF1</accession>
<dbReference type="GO" id="GO:0034703">
    <property type="term" value="C:cation channel complex"/>
    <property type="evidence" value="ECO:0007669"/>
    <property type="project" value="TreeGrafter"/>
</dbReference>
<keyword evidence="1" id="KW-0813">Transport</keyword>
<keyword evidence="2" id="KW-0406">Ion transport</keyword>
<evidence type="ECO:0000256" key="2">
    <source>
        <dbReference type="ARBA" id="ARBA00023065"/>
    </source>
</evidence>
<dbReference type="GO" id="GO:0005886">
    <property type="term" value="C:plasma membrane"/>
    <property type="evidence" value="ECO:0007669"/>
    <property type="project" value="TreeGrafter"/>
</dbReference>